<dbReference type="AlphaFoldDB" id="A0A165ESU3"/>
<feature type="coiled-coil region" evidence="1">
    <location>
        <begin position="160"/>
        <end position="212"/>
    </location>
</feature>
<dbReference type="Proteomes" id="UP000076842">
    <property type="component" value="Unassembled WGS sequence"/>
</dbReference>
<proteinExistence type="predicted"/>
<name>A0A165ESU3_9BASI</name>
<organism evidence="2 3">
    <name type="scientific">Calocera cornea HHB12733</name>
    <dbReference type="NCBI Taxonomy" id="1353952"/>
    <lineage>
        <taxon>Eukaryota</taxon>
        <taxon>Fungi</taxon>
        <taxon>Dikarya</taxon>
        <taxon>Basidiomycota</taxon>
        <taxon>Agaricomycotina</taxon>
        <taxon>Dacrymycetes</taxon>
        <taxon>Dacrymycetales</taxon>
        <taxon>Dacrymycetaceae</taxon>
        <taxon>Calocera</taxon>
    </lineage>
</organism>
<protein>
    <submittedName>
        <fullName evidence="2">Uncharacterized protein</fullName>
    </submittedName>
</protein>
<sequence length="232" mass="25799">MMRNSVLTSSNIGLAVGGPINAALKSIDSTFANLAAKSPIVTDAIQAAAAIRELEHENDMLIQFSKVASTVPLADINPLVAKTEHLRQELKAVEDRKKYYLPPLDETWAEVERARQAYSDRHGTIEPVTPGGAVLLEYVLRTVAAQMDGLRALLAEGRDIEELHRRHHELELDNIKLRESSHEWLFERVQALIRAERALNQAKAELLDLQAGQDARLREIEVYQAAMGAVPK</sequence>
<accession>A0A165ESU3</accession>
<keyword evidence="3" id="KW-1185">Reference proteome</keyword>
<dbReference type="EMBL" id="KV423994">
    <property type="protein sequence ID" value="KZT55460.1"/>
    <property type="molecule type" value="Genomic_DNA"/>
</dbReference>
<evidence type="ECO:0000256" key="1">
    <source>
        <dbReference type="SAM" id="Coils"/>
    </source>
</evidence>
<gene>
    <name evidence="2" type="ORF">CALCODRAFT_510077</name>
</gene>
<evidence type="ECO:0000313" key="3">
    <source>
        <dbReference type="Proteomes" id="UP000076842"/>
    </source>
</evidence>
<reference evidence="2 3" key="1">
    <citation type="journal article" date="2016" name="Mol. Biol. Evol.">
        <title>Comparative Genomics of Early-Diverging Mushroom-Forming Fungi Provides Insights into the Origins of Lignocellulose Decay Capabilities.</title>
        <authorList>
            <person name="Nagy L.G."/>
            <person name="Riley R."/>
            <person name="Tritt A."/>
            <person name="Adam C."/>
            <person name="Daum C."/>
            <person name="Floudas D."/>
            <person name="Sun H."/>
            <person name="Yadav J.S."/>
            <person name="Pangilinan J."/>
            <person name="Larsson K.H."/>
            <person name="Matsuura K."/>
            <person name="Barry K."/>
            <person name="Labutti K."/>
            <person name="Kuo R."/>
            <person name="Ohm R.A."/>
            <person name="Bhattacharya S.S."/>
            <person name="Shirouzu T."/>
            <person name="Yoshinaga Y."/>
            <person name="Martin F.M."/>
            <person name="Grigoriev I.V."/>
            <person name="Hibbett D.S."/>
        </authorList>
    </citation>
    <scope>NUCLEOTIDE SEQUENCE [LARGE SCALE GENOMIC DNA]</scope>
    <source>
        <strain evidence="2 3">HHB12733</strain>
    </source>
</reference>
<keyword evidence="1" id="KW-0175">Coiled coil</keyword>
<evidence type="ECO:0000313" key="2">
    <source>
        <dbReference type="EMBL" id="KZT55460.1"/>
    </source>
</evidence>
<dbReference type="InParanoid" id="A0A165ESU3"/>